<evidence type="ECO:0000313" key="3">
    <source>
        <dbReference type="Proteomes" id="UP000887159"/>
    </source>
</evidence>
<name>A0A8X6UZG0_TRICX</name>
<accession>A0A8X6UZG0</accession>
<dbReference type="EMBL" id="BMAU01021069">
    <property type="protein sequence ID" value="GFX89238.1"/>
    <property type="molecule type" value="Genomic_DNA"/>
</dbReference>
<gene>
    <name evidence="2" type="ORF">TNCV_1339371</name>
</gene>
<reference evidence="2" key="1">
    <citation type="submission" date="2020-08" db="EMBL/GenBank/DDBJ databases">
        <title>Multicomponent nature underlies the extraordinary mechanical properties of spider dragline silk.</title>
        <authorList>
            <person name="Kono N."/>
            <person name="Nakamura H."/>
            <person name="Mori M."/>
            <person name="Yoshida Y."/>
            <person name="Ohtoshi R."/>
            <person name="Malay A.D."/>
            <person name="Moran D.A.P."/>
            <person name="Tomita M."/>
            <person name="Numata K."/>
            <person name="Arakawa K."/>
        </authorList>
    </citation>
    <scope>NUCLEOTIDE SEQUENCE</scope>
</reference>
<proteinExistence type="predicted"/>
<feature type="region of interest" description="Disordered" evidence="1">
    <location>
        <begin position="17"/>
        <end position="37"/>
    </location>
</feature>
<sequence length="67" mass="7540">MNLVIVNLGQVMRTPLEQVPPKYPTTPSGNSELDRFNGYQPALHGGFSLTLLVEPKTLRPRVRDHNQ</sequence>
<organism evidence="2 3">
    <name type="scientific">Trichonephila clavipes</name>
    <name type="common">Golden silk orbweaver</name>
    <name type="synonym">Nephila clavipes</name>
    <dbReference type="NCBI Taxonomy" id="2585209"/>
    <lineage>
        <taxon>Eukaryota</taxon>
        <taxon>Metazoa</taxon>
        <taxon>Ecdysozoa</taxon>
        <taxon>Arthropoda</taxon>
        <taxon>Chelicerata</taxon>
        <taxon>Arachnida</taxon>
        <taxon>Araneae</taxon>
        <taxon>Araneomorphae</taxon>
        <taxon>Entelegynae</taxon>
        <taxon>Araneoidea</taxon>
        <taxon>Nephilidae</taxon>
        <taxon>Trichonephila</taxon>
    </lineage>
</organism>
<keyword evidence="3" id="KW-1185">Reference proteome</keyword>
<dbReference type="Proteomes" id="UP000887159">
    <property type="component" value="Unassembled WGS sequence"/>
</dbReference>
<evidence type="ECO:0000313" key="2">
    <source>
        <dbReference type="EMBL" id="GFX89238.1"/>
    </source>
</evidence>
<comment type="caution">
    <text evidence="2">The sequence shown here is derived from an EMBL/GenBank/DDBJ whole genome shotgun (WGS) entry which is preliminary data.</text>
</comment>
<evidence type="ECO:0000256" key="1">
    <source>
        <dbReference type="SAM" id="MobiDB-lite"/>
    </source>
</evidence>
<dbReference type="AlphaFoldDB" id="A0A8X6UZG0"/>
<protein>
    <submittedName>
        <fullName evidence="2">Uncharacterized protein</fullName>
    </submittedName>
</protein>